<feature type="compositionally biased region" description="Low complexity" evidence="1">
    <location>
        <begin position="940"/>
        <end position="951"/>
    </location>
</feature>
<feature type="region of interest" description="Disordered" evidence="1">
    <location>
        <begin position="1128"/>
        <end position="1158"/>
    </location>
</feature>
<comment type="caution">
    <text evidence="2">The sequence shown here is derived from an EMBL/GenBank/DDBJ whole genome shotgun (WGS) entry which is preliminary data.</text>
</comment>
<proteinExistence type="predicted"/>
<reference evidence="2 3" key="1">
    <citation type="submission" date="2015-07" db="EMBL/GenBank/DDBJ databases">
        <title>High-quality genome of monoxenous trypanosomatid Leptomonas pyrrhocoris.</title>
        <authorList>
            <person name="Flegontov P."/>
            <person name="Butenko A."/>
            <person name="Firsov S."/>
            <person name="Vlcek C."/>
            <person name="Logacheva M.D."/>
            <person name="Field M."/>
            <person name="Filatov D."/>
            <person name="Flegontova O."/>
            <person name="Gerasimov E."/>
            <person name="Jackson A.P."/>
            <person name="Kelly S."/>
            <person name="Opperdoes F."/>
            <person name="O'Reilly A."/>
            <person name="Votypka J."/>
            <person name="Yurchenko V."/>
            <person name="Lukes J."/>
        </authorList>
    </citation>
    <scope>NUCLEOTIDE SEQUENCE [LARGE SCALE GENOMIC DNA]</scope>
    <source>
        <strain evidence="2">H10</strain>
    </source>
</reference>
<feature type="compositionally biased region" description="Polar residues" evidence="1">
    <location>
        <begin position="1294"/>
        <end position="1305"/>
    </location>
</feature>
<dbReference type="VEuPathDB" id="TriTrypDB:LpyrH10_10_2490"/>
<dbReference type="OMA" id="PDENYER"/>
<feature type="region of interest" description="Disordered" evidence="1">
    <location>
        <begin position="1280"/>
        <end position="1360"/>
    </location>
</feature>
<feature type="compositionally biased region" description="Low complexity" evidence="1">
    <location>
        <begin position="1328"/>
        <end position="1340"/>
    </location>
</feature>
<dbReference type="Proteomes" id="UP000037923">
    <property type="component" value="Unassembled WGS sequence"/>
</dbReference>
<feature type="compositionally biased region" description="Pro residues" evidence="1">
    <location>
        <begin position="881"/>
        <end position="893"/>
    </location>
</feature>
<dbReference type="OrthoDB" id="273148at2759"/>
<evidence type="ECO:0000256" key="1">
    <source>
        <dbReference type="SAM" id="MobiDB-lite"/>
    </source>
</evidence>
<name>A0A0M9G0K0_LEPPY</name>
<feature type="compositionally biased region" description="Basic residues" evidence="1">
    <location>
        <begin position="1418"/>
        <end position="1428"/>
    </location>
</feature>
<feature type="compositionally biased region" description="Basic residues" evidence="1">
    <location>
        <begin position="1280"/>
        <end position="1293"/>
    </location>
</feature>
<sequence>MLRITSQLLRWQPAESTGWATGAAAAAASAVCAQRQGEHEARPNGADFFRRAANFKKRLRYKSQYAFAREEAQRFLDAEVPKVELSTWMDTGDNALALSQFLNLFEIQPEASVASLLMNKLIRQAEDSSNKAVNRLLAALSLVNIRPEENYERVFQVVLQVLQQLQSVPPITQDINALQGDVSASKDTLRRFNELWDPLASCAKLLQRCGRRVSPAMNDELANTVMKHLQMTPPGNLSFLQTSLVRIYAWMVRAERPESNQVLYLLVECTGEFRRDNFTPLALACVRHNQLVPLPIELIERLTRAAFHYAMTVNAMEANGILSSLAKLLLSVTPNVNGATTDDLYRVRDYYSALLEDFSARVVRFLDPRDILYSSNAEDVSAIVFAYELGGHMRYRRVFVAYGEYVQHEVQTFEPPQLALATGILRRAQLLTPELAARLSERIEVVLGELRLVELSHICATFAMLPGPKPTWWAEAKAVALRLHVPDASGVVRLNLAIAFPDEPNLVETVDYALLTSKQLVDMLPITLGSTQFEEPVVSTLCARLAAPGERFTPDDLQFVLSCGHPALLQAAQAHLRRVFAEPQWNTDILFSLPLVCDAHHPERNQQTFSVAKALAAAKAASVGPLQFLSLAELLLTTFGDGDAAIRQFVQVGGEDIVRSDRMTLSAVVRYLSVLRRYPAVVLSTEWLRNFTDCVDSGPPFTKSELEDLLISLRSLYEDVAKTPALQTLLSLLVEKSYTKLAEADEQTARITVLLVYLQSGMTLPLLTSQYPLLAKVTSNDANFSPQVRKALAMMPLPKPAPAEERRGRFVLKHIDKSHARNDGPHFALDLNTSDPFEVTMDARATPAAESAQAPPPAPPQRQSEPPAPAAAAAAATTVPSPDPYRPPPPPESAAPATEAAAAAAEKPVSYYAKFFNSSVGQIFAGRGTHGEAKDEKARATTAAAGAAPQPRRTRLHPSAAATAVPAETPSTTAAPLSPSAPASVPPPSSAAVTAAAAAPSAVPVTTFTTAWGPTPSSSSMAGWPFAANALQSPSFASSSTAAAVTAEQQHNTAFSSLFGSVPPTPANTATATTAAMAAAPASIVNPSANSTARRAGMGGNNVFFDPSNPSAQRGRPVISRKAVMTRQGAANPSSANLAYSSSSSAPQGGGATAEQDDIRRIYNDSYRATEVNANMGGAGGPQIVLDARAVPAAAAASSVLNGEDSGTNGYSSSGISRQIRHGNVSGMAQFMQKTGVTKISGYNMDDEAANAAAEEPAAAPTGENRPALDWMDAARRVARVTRHPRSKTKSRTHTSLSAWLSTPSARLDATPGDAEGAAGGNAKSEKTAAAADDSAKSGARQTTVAAALHRRRSKKDKAAAVAAKAAAKAVAEATEAAATAHGRRGGGGGGRGKAGKAGKAGKTTKTSKPTRSAAAAAKKKPQAKKAAARPAAAKAATGGRARKTASPPAAKPSVRSAKRTVKAAVKKAAPAKRKPAAGRGKK</sequence>
<feature type="compositionally biased region" description="Low complexity" evidence="1">
    <location>
        <begin position="861"/>
        <end position="880"/>
    </location>
</feature>
<dbReference type="RefSeq" id="XP_015658156.1">
    <property type="nucleotide sequence ID" value="XM_015803514.1"/>
</dbReference>
<dbReference type="EMBL" id="LGTL01000010">
    <property type="protein sequence ID" value="KPA79717.1"/>
    <property type="molecule type" value="Genomic_DNA"/>
</dbReference>
<gene>
    <name evidence="2" type="ORF">ABB37_05480</name>
</gene>
<feature type="region of interest" description="Disordered" evidence="1">
    <location>
        <begin position="846"/>
        <end position="901"/>
    </location>
</feature>
<evidence type="ECO:0000313" key="2">
    <source>
        <dbReference type="EMBL" id="KPA79717.1"/>
    </source>
</evidence>
<feature type="compositionally biased region" description="Low complexity" evidence="1">
    <location>
        <begin position="958"/>
        <end position="983"/>
    </location>
</feature>
<protein>
    <submittedName>
        <fullName evidence="2">Uncharacterized protein</fullName>
    </submittedName>
</protein>
<feature type="compositionally biased region" description="Basic residues" evidence="1">
    <location>
        <begin position="1457"/>
        <end position="1483"/>
    </location>
</feature>
<feature type="region of interest" description="Disordered" evidence="1">
    <location>
        <begin position="1378"/>
        <end position="1483"/>
    </location>
</feature>
<feature type="compositionally biased region" description="Low complexity" evidence="1">
    <location>
        <begin position="1130"/>
        <end position="1147"/>
    </location>
</feature>
<evidence type="ECO:0000313" key="3">
    <source>
        <dbReference type="Proteomes" id="UP000037923"/>
    </source>
</evidence>
<organism evidence="2 3">
    <name type="scientific">Leptomonas pyrrhocoris</name>
    <name type="common">Firebug parasite</name>
    <dbReference type="NCBI Taxonomy" id="157538"/>
    <lineage>
        <taxon>Eukaryota</taxon>
        <taxon>Discoba</taxon>
        <taxon>Euglenozoa</taxon>
        <taxon>Kinetoplastea</taxon>
        <taxon>Metakinetoplastina</taxon>
        <taxon>Trypanosomatida</taxon>
        <taxon>Trypanosomatidae</taxon>
        <taxon>Leishmaniinae</taxon>
        <taxon>Leptomonas</taxon>
    </lineage>
</organism>
<feature type="compositionally biased region" description="Low complexity" evidence="1">
    <location>
        <begin position="1429"/>
        <end position="1440"/>
    </location>
</feature>
<dbReference type="GeneID" id="26905770"/>
<feature type="compositionally biased region" description="Low complexity" evidence="1">
    <location>
        <begin position="1401"/>
        <end position="1417"/>
    </location>
</feature>
<keyword evidence="3" id="KW-1185">Reference proteome</keyword>
<feature type="region of interest" description="Disordered" evidence="1">
    <location>
        <begin position="931"/>
        <end position="990"/>
    </location>
</feature>
<accession>A0A0M9G0K0</accession>